<comment type="caution">
    <text evidence="10">The sequence shown here is derived from an EMBL/GenBank/DDBJ whole genome shotgun (WGS) entry which is preliminary data.</text>
</comment>
<dbReference type="GO" id="GO:0032934">
    <property type="term" value="F:sterol binding"/>
    <property type="evidence" value="ECO:0007669"/>
    <property type="project" value="InterPro"/>
</dbReference>
<dbReference type="EMBL" id="JAQHRD010000002">
    <property type="protein sequence ID" value="KAJ6444374.1"/>
    <property type="molecule type" value="Genomic_DNA"/>
</dbReference>
<dbReference type="CDD" id="cd00917">
    <property type="entry name" value="PG-PI_TP"/>
    <property type="match status" value="1"/>
</dbReference>
<dbReference type="Pfam" id="PF02221">
    <property type="entry name" value="E1_DerP2_DerF2"/>
    <property type="match status" value="1"/>
</dbReference>
<feature type="domain" description="MD-2-related lipid-recognition" evidence="9">
    <location>
        <begin position="45"/>
        <end position="168"/>
    </location>
</feature>
<dbReference type="FunFam" id="2.60.40.770:FF:000004">
    <property type="entry name" value="Phosphatidylglycerol/phosphatidylinositol transfer protein"/>
    <property type="match status" value="1"/>
</dbReference>
<keyword evidence="7" id="KW-0445">Lipid transport</keyword>
<proteinExistence type="inferred from homology"/>
<evidence type="ECO:0000256" key="5">
    <source>
        <dbReference type="ARBA" id="ARBA00022448"/>
    </source>
</evidence>
<evidence type="ECO:0000259" key="9">
    <source>
        <dbReference type="SMART" id="SM00737"/>
    </source>
</evidence>
<dbReference type="GO" id="GO:0032366">
    <property type="term" value="P:intracellular sterol transport"/>
    <property type="evidence" value="ECO:0007669"/>
    <property type="project" value="InterPro"/>
</dbReference>
<comment type="subunit">
    <text evidence="3">Monomer.</text>
</comment>
<organism evidence="10 11">
    <name type="scientific">Purpureocillium lavendulum</name>
    <dbReference type="NCBI Taxonomy" id="1247861"/>
    <lineage>
        <taxon>Eukaryota</taxon>
        <taxon>Fungi</taxon>
        <taxon>Dikarya</taxon>
        <taxon>Ascomycota</taxon>
        <taxon>Pezizomycotina</taxon>
        <taxon>Sordariomycetes</taxon>
        <taxon>Hypocreomycetidae</taxon>
        <taxon>Hypocreales</taxon>
        <taxon>Ophiocordycipitaceae</taxon>
        <taxon>Purpureocillium</taxon>
    </lineage>
</organism>
<evidence type="ECO:0000256" key="6">
    <source>
        <dbReference type="ARBA" id="ARBA00022729"/>
    </source>
</evidence>
<evidence type="ECO:0000256" key="8">
    <source>
        <dbReference type="SAM" id="SignalP"/>
    </source>
</evidence>
<dbReference type="InterPro" id="IPR033917">
    <property type="entry name" value="ML_PG-PI_TP"/>
</dbReference>
<dbReference type="PANTHER" id="PTHR11306">
    <property type="entry name" value="NIEMANN PICK TYPE C2 PROTEIN NPC2-RELATED"/>
    <property type="match status" value="1"/>
</dbReference>
<evidence type="ECO:0000256" key="2">
    <source>
        <dbReference type="ARBA" id="ARBA00006370"/>
    </source>
</evidence>
<dbReference type="InterPro" id="IPR039670">
    <property type="entry name" value="NPC2-like"/>
</dbReference>
<comment type="similarity">
    <text evidence="2">Belongs to the NPC2 family.</text>
</comment>
<evidence type="ECO:0000313" key="11">
    <source>
        <dbReference type="Proteomes" id="UP001163105"/>
    </source>
</evidence>
<dbReference type="SUPFAM" id="SSF81296">
    <property type="entry name" value="E set domains"/>
    <property type="match status" value="1"/>
</dbReference>
<dbReference type="InterPro" id="IPR014756">
    <property type="entry name" value="Ig_E-set"/>
</dbReference>
<evidence type="ECO:0000256" key="7">
    <source>
        <dbReference type="ARBA" id="ARBA00023055"/>
    </source>
</evidence>
<dbReference type="InterPro" id="IPR003172">
    <property type="entry name" value="ML_dom"/>
</dbReference>
<dbReference type="PANTHER" id="PTHR11306:SF0">
    <property type="entry name" value="PHOSPHATIDYLGLYCEROL_PHOSPHATIDYLINOSITOL TRANSFER PROTEIN"/>
    <property type="match status" value="1"/>
</dbReference>
<feature type="signal peptide" evidence="8">
    <location>
        <begin position="1"/>
        <end position="19"/>
    </location>
</feature>
<dbReference type="Proteomes" id="UP001163105">
    <property type="component" value="Unassembled WGS sequence"/>
</dbReference>
<keyword evidence="11" id="KW-1185">Reference proteome</keyword>
<dbReference type="AlphaFoldDB" id="A0AB34FZ36"/>
<evidence type="ECO:0000256" key="1">
    <source>
        <dbReference type="ARBA" id="ARBA00002053"/>
    </source>
</evidence>
<evidence type="ECO:0000256" key="4">
    <source>
        <dbReference type="ARBA" id="ARBA00016056"/>
    </source>
</evidence>
<reference evidence="10" key="1">
    <citation type="submission" date="2023-01" db="EMBL/GenBank/DDBJ databases">
        <title>The growth and conidiation of Purpureocillium lavendulum are regulated by nitrogen source and histone H3K14 acetylation.</title>
        <authorList>
            <person name="Tang P."/>
            <person name="Han J."/>
            <person name="Zhang C."/>
            <person name="Tang P."/>
            <person name="Qi F."/>
            <person name="Zhang K."/>
            <person name="Liang L."/>
        </authorList>
    </citation>
    <scope>NUCLEOTIDE SEQUENCE</scope>
    <source>
        <strain evidence="10">YMF1.00683</strain>
    </source>
</reference>
<sequence>MRFSATVACLTACLASAEALSVFNGNARNTIATEDGIKVPGDSPLELCDGEHGDDIVKIESVDLIPNPPAPSGKELVIKASGIIFETIEQGAYVLLTVKYGLIQLVKTKADLCEQIGNVDLECPLEKGKMVITKSVDLPKEIPPGTYHVAADVYTANDKKITCLTASVKFNIGNGFFGNEL</sequence>
<evidence type="ECO:0000313" key="10">
    <source>
        <dbReference type="EMBL" id="KAJ6444374.1"/>
    </source>
</evidence>
<dbReference type="Gene3D" id="2.60.40.770">
    <property type="match status" value="1"/>
</dbReference>
<comment type="function">
    <text evidence="1">Catalyzes the intermembrane transfer of phosphatidylglycerol and phosphatidylinositol.</text>
</comment>
<dbReference type="SMART" id="SM00737">
    <property type="entry name" value="ML"/>
    <property type="match status" value="1"/>
</dbReference>
<feature type="chain" id="PRO_5044207146" description="Phosphatidylglycerol/phosphatidylinositol transfer protein" evidence="8">
    <location>
        <begin position="20"/>
        <end position="181"/>
    </location>
</feature>
<evidence type="ECO:0000256" key="3">
    <source>
        <dbReference type="ARBA" id="ARBA00011245"/>
    </source>
</evidence>
<accession>A0AB34FZ36</accession>
<keyword evidence="6 8" id="KW-0732">Signal</keyword>
<name>A0AB34FZ36_9HYPO</name>
<keyword evidence="5" id="KW-0813">Transport</keyword>
<protein>
    <recommendedName>
        <fullName evidence="4">Phosphatidylglycerol/phosphatidylinositol transfer protein</fullName>
    </recommendedName>
</protein>
<gene>
    <name evidence="10" type="ORF">O9K51_02768</name>
</gene>